<evidence type="ECO:0000256" key="12">
    <source>
        <dbReference type="PIRNR" id="PIRNR006446"/>
    </source>
</evidence>
<feature type="transmembrane region" description="Helical" evidence="12">
    <location>
        <begin position="176"/>
        <end position="198"/>
    </location>
</feature>
<dbReference type="GO" id="GO:0020037">
    <property type="term" value="F:heme binding"/>
    <property type="evidence" value="ECO:0007669"/>
    <property type="project" value="TreeGrafter"/>
</dbReference>
<comment type="subcellular location">
    <subcellularLocation>
        <location evidence="1">Cell membrane</location>
        <topology evidence="1">Multi-pass membrane protein</topology>
    </subcellularLocation>
</comment>
<dbReference type="GO" id="GO:0046872">
    <property type="term" value="F:metal ion binding"/>
    <property type="evidence" value="ECO:0007669"/>
    <property type="project" value="UniProtKB-UniRule"/>
</dbReference>
<reference evidence="13 14" key="1">
    <citation type="journal article" date="2009" name="Genome Res.">
        <title>Complete genome of the cellulolytic thermophile Acidothermus cellulolyticus 11B provides insights into its ecophysiological and evolutionary adaptations.</title>
        <authorList>
            <person name="Barabote R.D."/>
            <person name="Xie G."/>
            <person name="Leu D.H."/>
            <person name="Normand P."/>
            <person name="Necsulea A."/>
            <person name="Daubin V."/>
            <person name="Medigue C."/>
            <person name="Adney W.S."/>
            <person name="Xu X.C."/>
            <person name="Lapidus A."/>
            <person name="Parales R.E."/>
            <person name="Detter C."/>
            <person name="Pujic P."/>
            <person name="Bruce D."/>
            <person name="Lavire C."/>
            <person name="Challacombe J.F."/>
            <person name="Brettin T.S."/>
            <person name="Berry A.M."/>
        </authorList>
    </citation>
    <scope>NUCLEOTIDE SEQUENCE [LARGE SCALE GENOMIC DNA]</scope>
    <source>
        <strain evidence="14">ATCC 43068 / DSM 8971 / 11B</strain>
    </source>
</reference>
<evidence type="ECO:0000256" key="7">
    <source>
        <dbReference type="ARBA" id="ARBA00022723"/>
    </source>
</evidence>
<keyword evidence="8 12" id="KW-0249">Electron transport</keyword>
<dbReference type="GO" id="GO:0070069">
    <property type="term" value="C:cytochrome complex"/>
    <property type="evidence" value="ECO:0007669"/>
    <property type="project" value="UniProtKB-UniRule"/>
</dbReference>
<evidence type="ECO:0000256" key="2">
    <source>
        <dbReference type="ARBA" id="ARBA00009819"/>
    </source>
</evidence>
<dbReference type="InParanoid" id="A0LSG3"/>
<dbReference type="eggNOG" id="COG1271">
    <property type="taxonomic scope" value="Bacteria"/>
</dbReference>
<evidence type="ECO:0000256" key="5">
    <source>
        <dbReference type="ARBA" id="ARBA00022617"/>
    </source>
</evidence>
<evidence type="ECO:0000256" key="6">
    <source>
        <dbReference type="ARBA" id="ARBA00022692"/>
    </source>
</evidence>
<feature type="transmembrane region" description="Helical" evidence="12">
    <location>
        <begin position="56"/>
        <end position="77"/>
    </location>
</feature>
<comment type="similarity">
    <text evidence="2 12">Belongs to the cytochrome ubiquinol oxidase subunit 1 family.</text>
</comment>
<dbReference type="GO" id="GO:0016682">
    <property type="term" value="F:oxidoreductase activity, acting on diphenols and related substances as donors, oxygen as acceptor"/>
    <property type="evidence" value="ECO:0007669"/>
    <property type="project" value="TreeGrafter"/>
</dbReference>
<keyword evidence="9 12" id="KW-1133">Transmembrane helix</keyword>
<organism evidence="13 14">
    <name type="scientific">Acidothermus cellulolyticus (strain ATCC 43068 / DSM 8971 / 11B)</name>
    <dbReference type="NCBI Taxonomy" id="351607"/>
    <lineage>
        <taxon>Bacteria</taxon>
        <taxon>Bacillati</taxon>
        <taxon>Actinomycetota</taxon>
        <taxon>Actinomycetes</taxon>
        <taxon>Acidothermales</taxon>
        <taxon>Acidothermaceae</taxon>
        <taxon>Acidothermus</taxon>
    </lineage>
</organism>
<keyword evidence="14" id="KW-1185">Reference proteome</keyword>
<dbReference type="STRING" id="351607.Acel_0600"/>
<feature type="transmembrane region" description="Helical" evidence="12">
    <location>
        <begin position="126"/>
        <end position="149"/>
    </location>
</feature>
<dbReference type="GO" id="GO:0009055">
    <property type="term" value="F:electron transfer activity"/>
    <property type="evidence" value="ECO:0007669"/>
    <property type="project" value="UniProtKB-UniRule"/>
</dbReference>
<dbReference type="Proteomes" id="UP000008221">
    <property type="component" value="Chromosome"/>
</dbReference>
<evidence type="ECO:0000256" key="9">
    <source>
        <dbReference type="ARBA" id="ARBA00022989"/>
    </source>
</evidence>
<feature type="transmembrane region" description="Helical" evidence="12">
    <location>
        <begin position="413"/>
        <end position="436"/>
    </location>
</feature>
<dbReference type="GO" id="GO:0019646">
    <property type="term" value="P:aerobic electron transport chain"/>
    <property type="evidence" value="ECO:0007669"/>
    <property type="project" value="InterPro"/>
</dbReference>
<keyword evidence="11 12" id="KW-0472">Membrane</keyword>
<evidence type="ECO:0000256" key="4">
    <source>
        <dbReference type="ARBA" id="ARBA00022475"/>
    </source>
</evidence>
<feature type="transmembrane region" description="Helical" evidence="12">
    <location>
        <begin position="219"/>
        <end position="238"/>
    </location>
</feature>
<protein>
    <submittedName>
        <fullName evidence="13">Cytochrome bd quinol oxidase subunit 1 apoprotein</fullName>
        <ecNumber evidence="13">1.10.3.-</ecNumber>
    </submittedName>
</protein>
<dbReference type="EMBL" id="CP000481">
    <property type="protein sequence ID" value="ABK52373.1"/>
    <property type="molecule type" value="Genomic_DNA"/>
</dbReference>
<name>A0LSG3_ACIC1</name>
<evidence type="ECO:0000313" key="14">
    <source>
        <dbReference type="Proteomes" id="UP000008221"/>
    </source>
</evidence>
<keyword evidence="3 12" id="KW-0813">Transport</keyword>
<feature type="transmembrane region" description="Helical" evidence="12">
    <location>
        <begin position="12"/>
        <end position="35"/>
    </location>
</feature>
<gene>
    <name evidence="13" type="ordered locus">Acel_0600</name>
</gene>
<dbReference type="GO" id="GO:0005886">
    <property type="term" value="C:plasma membrane"/>
    <property type="evidence" value="ECO:0007669"/>
    <property type="project" value="UniProtKB-SubCell"/>
</dbReference>
<evidence type="ECO:0000256" key="1">
    <source>
        <dbReference type="ARBA" id="ARBA00004651"/>
    </source>
</evidence>
<keyword evidence="4 12" id="KW-1003">Cell membrane</keyword>
<feature type="transmembrane region" description="Helical" evidence="12">
    <location>
        <begin position="363"/>
        <end position="385"/>
    </location>
</feature>
<proteinExistence type="inferred from homology"/>
<dbReference type="AlphaFoldDB" id="A0LSG3"/>
<dbReference type="PANTHER" id="PTHR30365:SF15">
    <property type="entry name" value="CYTOCHROME BD UBIQUINOL OXIDASE SUBUNIT 1"/>
    <property type="match status" value="1"/>
</dbReference>
<dbReference type="InterPro" id="IPR002585">
    <property type="entry name" value="Cyt-d_ubiquinol_oxidase_su_1"/>
</dbReference>
<keyword evidence="5 12" id="KW-0349">Heme</keyword>
<evidence type="ECO:0000256" key="8">
    <source>
        <dbReference type="ARBA" id="ARBA00022982"/>
    </source>
</evidence>
<dbReference type="FunCoup" id="A0LSG3">
    <property type="interactions" value="73"/>
</dbReference>
<dbReference type="EC" id="1.10.3.-" evidence="13"/>
<dbReference type="Pfam" id="PF01654">
    <property type="entry name" value="Cyt_bd_oxida_I"/>
    <property type="match status" value="1"/>
</dbReference>
<evidence type="ECO:0000256" key="10">
    <source>
        <dbReference type="ARBA" id="ARBA00023004"/>
    </source>
</evidence>
<dbReference type="KEGG" id="ace:Acel_0600"/>
<keyword evidence="13" id="KW-0560">Oxidoreductase</keyword>
<dbReference type="PIRSF" id="PIRSF006446">
    <property type="entry name" value="Cyt_quinol_oxidase_1"/>
    <property type="match status" value="1"/>
</dbReference>
<accession>A0LSG3</accession>
<keyword evidence="6 12" id="KW-0812">Transmembrane</keyword>
<sequence length="459" mass="50254">MALFLARWQFAIVTIFHFFFVPVTIGLGVLVAVLATLAHRHRGSDWERLTRFFSHIFLISMAVGVVTGIVLEFQFGLNWSRYSVFVGNIFGAPLAIEGLLAFFLESTFIGLWVFGRDRLPPRVHLATIWLVSIGTLLSAFFILAANAWMQHPVGYRVENGKAVLTNFWAVLGNSTLWWSFAHTVFAALATGGALMLGIAVYRSRRDSDDPPSRLAFRKAAMLAAGVTAAAGILTAVSGDGQARLMDTQQPMKMAAAEALYDTTRGASFSLLTIGDLSGNPIFQIRVPGLLSLIATLNPEGEVLGIHQIQQAEQARYGSGSYVPVIWLTYWSFRIMVGAGILLVLLPLWILWRMRRRTGFEGRWLQRIALAGIALPLVANTAGWIFTEAGRQPWIVYGLMTTASGVSTVPVADVAATLGSFVAVYTILGFIAAVLIARAARRPFVEPSQFGEDEVPELVY</sequence>
<evidence type="ECO:0000313" key="13">
    <source>
        <dbReference type="EMBL" id="ABK52373.1"/>
    </source>
</evidence>
<feature type="transmembrane region" description="Helical" evidence="12">
    <location>
        <begin position="89"/>
        <end position="114"/>
    </location>
</feature>
<evidence type="ECO:0000256" key="3">
    <source>
        <dbReference type="ARBA" id="ARBA00022448"/>
    </source>
</evidence>
<keyword evidence="10 12" id="KW-0408">Iron</keyword>
<dbReference type="HOGENOM" id="CLU_030555_3_3_11"/>
<feature type="transmembrane region" description="Helical" evidence="12">
    <location>
        <begin position="330"/>
        <end position="351"/>
    </location>
</feature>
<dbReference type="PANTHER" id="PTHR30365">
    <property type="entry name" value="CYTOCHROME D UBIQUINOL OXIDASE"/>
    <property type="match status" value="1"/>
</dbReference>
<evidence type="ECO:0000256" key="11">
    <source>
        <dbReference type="ARBA" id="ARBA00023136"/>
    </source>
</evidence>
<keyword evidence="7 12" id="KW-0479">Metal-binding</keyword>